<evidence type="ECO:0000313" key="7">
    <source>
        <dbReference type="Proteomes" id="UP000322077"/>
    </source>
</evidence>
<dbReference type="InterPro" id="IPR005471">
    <property type="entry name" value="Tscrpt_reg_IclR_N"/>
</dbReference>
<dbReference type="RefSeq" id="WP_149521060.1">
    <property type="nucleotide sequence ID" value="NZ_VTOU01000001.1"/>
</dbReference>
<dbReference type="PROSITE" id="PS51078">
    <property type="entry name" value="ICLR_ED"/>
    <property type="match status" value="1"/>
</dbReference>
<dbReference type="Gene3D" id="1.10.10.10">
    <property type="entry name" value="Winged helix-like DNA-binding domain superfamily/Winged helix DNA-binding domain"/>
    <property type="match status" value="1"/>
</dbReference>
<dbReference type="Gene3D" id="3.30.450.40">
    <property type="match status" value="1"/>
</dbReference>
<keyword evidence="2" id="KW-0238">DNA-binding</keyword>
<name>A0A5D9CDY4_9SPHN</name>
<dbReference type="PROSITE" id="PS51077">
    <property type="entry name" value="HTH_ICLR"/>
    <property type="match status" value="1"/>
</dbReference>
<dbReference type="InterPro" id="IPR014757">
    <property type="entry name" value="Tscrpt_reg_IclR_C"/>
</dbReference>
<keyword evidence="1" id="KW-0805">Transcription regulation</keyword>
<dbReference type="GO" id="GO:0003677">
    <property type="term" value="F:DNA binding"/>
    <property type="evidence" value="ECO:0007669"/>
    <property type="project" value="UniProtKB-KW"/>
</dbReference>
<dbReference type="AlphaFoldDB" id="A0A5D9CDY4"/>
<evidence type="ECO:0000256" key="2">
    <source>
        <dbReference type="ARBA" id="ARBA00023125"/>
    </source>
</evidence>
<dbReference type="Proteomes" id="UP000322077">
    <property type="component" value="Unassembled WGS sequence"/>
</dbReference>
<protein>
    <submittedName>
        <fullName evidence="6">Helix-turn-helix domain-containing protein</fullName>
    </submittedName>
</protein>
<gene>
    <name evidence="6" type="ORF">FYJ91_04560</name>
</gene>
<reference evidence="6 7" key="1">
    <citation type="submission" date="2019-08" db="EMBL/GenBank/DDBJ databases">
        <authorList>
            <person name="Wang G."/>
            <person name="Xu Z."/>
        </authorList>
    </citation>
    <scope>NUCLEOTIDE SEQUENCE [LARGE SCALE GENOMIC DNA]</scope>
    <source>
        <strain evidence="6 7">ZX</strain>
    </source>
</reference>
<dbReference type="Pfam" id="PF09339">
    <property type="entry name" value="HTH_IclR"/>
    <property type="match status" value="1"/>
</dbReference>
<dbReference type="GO" id="GO:0045892">
    <property type="term" value="P:negative regulation of DNA-templated transcription"/>
    <property type="evidence" value="ECO:0007669"/>
    <property type="project" value="TreeGrafter"/>
</dbReference>
<dbReference type="PANTHER" id="PTHR30136:SF35">
    <property type="entry name" value="HTH-TYPE TRANSCRIPTIONAL REGULATOR RV1719"/>
    <property type="match status" value="1"/>
</dbReference>
<keyword evidence="3" id="KW-0804">Transcription</keyword>
<feature type="domain" description="HTH iclR-type" evidence="4">
    <location>
        <begin position="21"/>
        <end position="83"/>
    </location>
</feature>
<dbReference type="GO" id="GO:0003700">
    <property type="term" value="F:DNA-binding transcription factor activity"/>
    <property type="evidence" value="ECO:0007669"/>
    <property type="project" value="TreeGrafter"/>
</dbReference>
<dbReference type="SUPFAM" id="SSF55781">
    <property type="entry name" value="GAF domain-like"/>
    <property type="match status" value="1"/>
</dbReference>
<organism evidence="6 7">
    <name type="scientific">Sphingomonas montanisoli</name>
    <dbReference type="NCBI Taxonomy" id="2606412"/>
    <lineage>
        <taxon>Bacteria</taxon>
        <taxon>Pseudomonadati</taxon>
        <taxon>Pseudomonadota</taxon>
        <taxon>Alphaproteobacteria</taxon>
        <taxon>Sphingomonadales</taxon>
        <taxon>Sphingomonadaceae</taxon>
        <taxon>Sphingomonas</taxon>
    </lineage>
</organism>
<accession>A0A5D9CDY4</accession>
<dbReference type="InterPro" id="IPR036388">
    <property type="entry name" value="WH-like_DNA-bd_sf"/>
</dbReference>
<feature type="domain" description="IclR-ED" evidence="5">
    <location>
        <begin position="84"/>
        <end position="270"/>
    </location>
</feature>
<keyword evidence="7" id="KW-1185">Reference proteome</keyword>
<dbReference type="InterPro" id="IPR050707">
    <property type="entry name" value="HTH_MetabolicPath_Reg"/>
</dbReference>
<evidence type="ECO:0000313" key="6">
    <source>
        <dbReference type="EMBL" id="TZG29402.1"/>
    </source>
</evidence>
<dbReference type="InterPro" id="IPR029016">
    <property type="entry name" value="GAF-like_dom_sf"/>
</dbReference>
<evidence type="ECO:0000256" key="3">
    <source>
        <dbReference type="ARBA" id="ARBA00023163"/>
    </source>
</evidence>
<comment type="caution">
    <text evidence="6">The sequence shown here is derived from an EMBL/GenBank/DDBJ whole genome shotgun (WGS) entry which is preliminary data.</text>
</comment>
<dbReference type="InterPro" id="IPR036390">
    <property type="entry name" value="WH_DNA-bd_sf"/>
</dbReference>
<dbReference type="EMBL" id="VTOU01000001">
    <property type="protein sequence ID" value="TZG29402.1"/>
    <property type="molecule type" value="Genomic_DNA"/>
</dbReference>
<dbReference type="PANTHER" id="PTHR30136">
    <property type="entry name" value="HELIX-TURN-HELIX TRANSCRIPTIONAL REGULATOR, ICLR FAMILY"/>
    <property type="match status" value="1"/>
</dbReference>
<evidence type="ECO:0000259" key="4">
    <source>
        <dbReference type="PROSITE" id="PS51077"/>
    </source>
</evidence>
<evidence type="ECO:0000259" key="5">
    <source>
        <dbReference type="PROSITE" id="PS51078"/>
    </source>
</evidence>
<sequence length="270" mass="29518">MGECTAITAQRPLGAGDRASVKSALRALDVIEYFSANATPARTVDVSEALGIPNSSADEILRTLAKRGYLCFNRTTKRYAPSYKIVGTANAIEQGFFGGDRLRSLMTKLRDETGATVCLTTQNDCWIESVAEVRGDWQGHTQPLDFERELICYGEDGWRPATNFSGALLAWHSNGEIIELADRSREIGIGPRAPSLMKELIDRVSRIRARGFALCQRNDSVQVDSIACPLRVPNAVTPFAIGILGQHLFDNERDKAKMVSTVQAVIGGRA</sequence>
<evidence type="ECO:0000256" key="1">
    <source>
        <dbReference type="ARBA" id="ARBA00023015"/>
    </source>
</evidence>
<proteinExistence type="predicted"/>
<dbReference type="SUPFAM" id="SSF46785">
    <property type="entry name" value="Winged helix' DNA-binding domain"/>
    <property type="match status" value="1"/>
</dbReference>